<dbReference type="RefSeq" id="WP_095135197.1">
    <property type="nucleotide sequence ID" value="NZ_NIBG01000024.1"/>
</dbReference>
<dbReference type="OrthoDB" id="9807195at2"/>
<dbReference type="GO" id="GO:0016462">
    <property type="term" value="F:pyrophosphatase activity"/>
    <property type="evidence" value="ECO:0007669"/>
    <property type="project" value="TreeGrafter"/>
</dbReference>
<dbReference type="EMBL" id="NIBG01000024">
    <property type="protein sequence ID" value="PAB57629.1"/>
    <property type="molecule type" value="Genomic_DNA"/>
</dbReference>
<dbReference type="Pfam" id="PF02541">
    <property type="entry name" value="Ppx-GppA"/>
    <property type="match status" value="1"/>
</dbReference>
<proteinExistence type="inferred from homology"/>
<dbReference type="Gene3D" id="3.30.420.150">
    <property type="entry name" value="Exopolyphosphatase. Domain 2"/>
    <property type="match status" value="1"/>
</dbReference>
<dbReference type="InterPro" id="IPR003695">
    <property type="entry name" value="Ppx_GppA_N"/>
</dbReference>
<evidence type="ECO:0000313" key="3">
    <source>
        <dbReference type="EMBL" id="PAB57629.1"/>
    </source>
</evidence>
<comment type="caution">
    <text evidence="3">The sequence shown here is derived from an EMBL/GenBank/DDBJ whole genome shotgun (WGS) entry which is preliminary data.</text>
</comment>
<dbReference type="AlphaFoldDB" id="A0A267MDK1"/>
<dbReference type="PANTHER" id="PTHR30005:SF0">
    <property type="entry name" value="RETROGRADE REGULATION PROTEIN 2"/>
    <property type="match status" value="1"/>
</dbReference>
<dbReference type="Proteomes" id="UP000216024">
    <property type="component" value="Unassembled WGS sequence"/>
</dbReference>
<dbReference type="CDD" id="cd24054">
    <property type="entry name" value="ASKHA_NBD_AaPPX-GppA_MtPPX2-like"/>
    <property type="match status" value="1"/>
</dbReference>
<feature type="domain" description="Ppx/GppA phosphatase N-terminal" evidence="2">
    <location>
        <begin position="32"/>
        <end position="304"/>
    </location>
</feature>
<evidence type="ECO:0000313" key="4">
    <source>
        <dbReference type="Proteomes" id="UP000216024"/>
    </source>
</evidence>
<organism evidence="3 4">
    <name type="scientific">Anaeromicrobium sediminis</name>
    <dbReference type="NCBI Taxonomy" id="1478221"/>
    <lineage>
        <taxon>Bacteria</taxon>
        <taxon>Bacillati</taxon>
        <taxon>Bacillota</taxon>
        <taxon>Clostridia</taxon>
        <taxon>Peptostreptococcales</taxon>
        <taxon>Thermotaleaceae</taxon>
        <taxon>Anaeromicrobium</taxon>
    </lineage>
</organism>
<protein>
    <recommendedName>
        <fullName evidence="2">Ppx/GppA phosphatase N-terminal domain-containing protein</fullName>
    </recommendedName>
</protein>
<reference evidence="3 4" key="1">
    <citation type="submission" date="2017-06" db="EMBL/GenBank/DDBJ databases">
        <title>Draft genome sequence of anaerobic fermentative bacterium Anaeromicrobium sediminis DY2726D isolated from West Pacific Ocean sediments.</title>
        <authorList>
            <person name="Zeng X."/>
        </authorList>
    </citation>
    <scope>NUCLEOTIDE SEQUENCE [LARGE SCALE GENOMIC DNA]</scope>
    <source>
        <strain evidence="3 4">DY2726D</strain>
    </source>
</reference>
<dbReference type="InterPro" id="IPR050273">
    <property type="entry name" value="GppA/Ppx_hydrolase"/>
</dbReference>
<sequence>MDKYGAIDVGTNSIRLLLWEEKEGKIYRKKTLNSTRIGQKVDHTGRLSQEGIKISVDAIEEFVSMAENKGIKNIPIIATSAVRDAKNRNEFVDAVLCRTGKKVHVIEGKEEARLGYLGVIMGLDEVGNILIIDIGGGSTEFIYGDRKNIKLLESIDIGAVRLTEKFIKNELVTKGEEEKLIDYIDESIKDIIGNMKDKPIDWVVGIGGTATTMASMDKKMMIYDEDEVHNTKLEIKNIEMIIGQLKKMTLEERKHMAGLQPKRADIIYTGAVILKRILDRIGKDKILISEYDNLEGLVYEQKKSEVI</sequence>
<dbReference type="Gene3D" id="3.30.420.40">
    <property type="match status" value="1"/>
</dbReference>
<name>A0A267MDK1_9FIRM</name>
<comment type="similarity">
    <text evidence="1">Belongs to the GppA/Ppx family.</text>
</comment>
<dbReference type="InterPro" id="IPR043129">
    <property type="entry name" value="ATPase_NBD"/>
</dbReference>
<dbReference type="PANTHER" id="PTHR30005">
    <property type="entry name" value="EXOPOLYPHOSPHATASE"/>
    <property type="match status" value="1"/>
</dbReference>
<keyword evidence="4" id="KW-1185">Reference proteome</keyword>
<evidence type="ECO:0000256" key="1">
    <source>
        <dbReference type="ARBA" id="ARBA00007125"/>
    </source>
</evidence>
<accession>A0A267MDK1</accession>
<evidence type="ECO:0000259" key="2">
    <source>
        <dbReference type="Pfam" id="PF02541"/>
    </source>
</evidence>
<gene>
    <name evidence="3" type="ORF">CCE28_18375</name>
</gene>
<dbReference type="SUPFAM" id="SSF53067">
    <property type="entry name" value="Actin-like ATPase domain"/>
    <property type="match status" value="2"/>
</dbReference>